<dbReference type="SUPFAM" id="SSF56784">
    <property type="entry name" value="HAD-like"/>
    <property type="match status" value="1"/>
</dbReference>
<dbReference type="Gene3D" id="3.40.50.1000">
    <property type="entry name" value="HAD superfamily/HAD-like"/>
    <property type="match status" value="1"/>
</dbReference>
<accession>A0A7S6WMS9</accession>
<organism evidence="5 6">
    <name type="scientific">Treponema pedis</name>
    <dbReference type="NCBI Taxonomy" id="409322"/>
    <lineage>
        <taxon>Bacteria</taxon>
        <taxon>Pseudomonadati</taxon>
        <taxon>Spirochaetota</taxon>
        <taxon>Spirochaetia</taxon>
        <taxon>Spirochaetales</taxon>
        <taxon>Treponemataceae</taxon>
        <taxon>Treponema</taxon>
    </lineage>
</organism>
<dbReference type="EMBL" id="CP061839">
    <property type="protein sequence ID" value="QOW60043.1"/>
    <property type="molecule type" value="Genomic_DNA"/>
</dbReference>
<dbReference type="Gene3D" id="1.10.150.520">
    <property type="match status" value="1"/>
</dbReference>
<name>A0A7S6WMS9_9SPIR</name>
<evidence type="ECO:0000256" key="1">
    <source>
        <dbReference type="ARBA" id="ARBA00001946"/>
    </source>
</evidence>
<protein>
    <submittedName>
        <fullName evidence="5">HAD family hydrolase</fullName>
    </submittedName>
</protein>
<evidence type="ECO:0000313" key="5">
    <source>
        <dbReference type="EMBL" id="QOW60043.1"/>
    </source>
</evidence>
<evidence type="ECO:0000256" key="4">
    <source>
        <dbReference type="ARBA" id="ARBA00022842"/>
    </source>
</evidence>
<dbReference type="GO" id="GO:0016791">
    <property type="term" value="F:phosphatase activity"/>
    <property type="evidence" value="ECO:0007669"/>
    <property type="project" value="TreeGrafter"/>
</dbReference>
<dbReference type="RefSeq" id="WP_194075654.1">
    <property type="nucleotide sequence ID" value="NZ_CP061839.1"/>
</dbReference>
<gene>
    <name evidence="5" type="ORF">IFE08_09310</name>
</gene>
<dbReference type="InterPro" id="IPR036412">
    <property type="entry name" value="HAD-like_sf"/>
</dbReference>
<dbReference type="PANTHER" id="PTHR46470">
    <property type="entry name" value="N-ACYLNEURAMINATE-9-PHOSPHATASE"/>
    <property type="match status" value="1"/>
</dbReference>
<keyword evidence="3 5" id="KW-0378">Hydrolase</keyword>
<reference evidence="5 6" key="1">
    <citation type="submission" date="2020-09" db="EMBL/GenBank/DDBJ databases">
        <title>Characterization of Treponema spp. from bovine digital dermatitis in Korea.</title>
        <authorList>
            <person name="Espiritu H.M."/>
            <person name="Cho Y.I."/>
            <person name="Mamuad L."/>
        </authorList>
    </citation>
    <scope>NUCLEOTIDE SEQUENCE [LARGE SCALE GENOMIC DNA]</scope>
    <source>
        <strain evidence="5 6">KS1</strain>
    </source>
</reference>
<evidence type="ECO:0000313" key="6">
    <source>
        <dbReference type="Proteomes" id="UP000593915"/>
    </source>
</evidence>
<evidence type="ECO:0000256" key="2">
    <source>
        <dbReference type="ARBA" id="ARBA00022723"/>
    </source>
</evidence>
<keyword evidence="4" id="KW-0460">Magnesium</keyword>
<dbReference type="NCBIfam" id="TIGR01549">
    <property type="entry name" value="HAD-SF-IA-v1"/>
    <property type="match status" value="1"/>
</dbReference>
<proteinExistence type="predicted"/>
<dbReference type="InterPro" id="IPR051400">
    <property type="entry name" value="HAD-like_hydrolase"/>
</dbReference>
<dbReference type="PANTHER" id="PTHR46470:SF2">
    <property type="entry name" value="GLYCERALDEHYDE 3-PHOSPHATE PHOSPHATASE"/>
    <property type="match status" value="1"/>
</dbReference>
<dbReference type="InterPro" id="IPR006439">
    <property type="entry name" value="HAD-SF_hydro_IA"/>
</dbReference>
<dbReference type="AlphaFoldDB" id="A0A7S6WMS9"/>
<dbReference type="Pfam" id="PF13419">
    <property type="entry name" value="HAD_2"/>
    <property type="match status" value="1"/>
</dbReference>
<dbReference type="SFLD" id="SFLDS00003">
    <property type="entry name" value="Haloacid_Dehalogenase"/>
    <property type="match status" value="1"/>
</dbReference>
<dbReference type="Proteomes" id="UP000593915">
    <property type="component" value="Chromosome"/>
</dbReference>
<sequence length="239" mass="27772">MQKPKMILFDYGNTLIFEKELNLEWAYKSLYKFILKNPLKITCQEFYEKGIEIGDKIWKKALPNDLEIHQHCFFNSLFQSLGIEFNLSYVELEGIFWEALAPCMPMPNIERLLFHLNKNNIRSAVISNISFSAEALKKRINKYLPDNNFEFIIASSEFGFRKPEEMLFQAALKKASLNSNEVWYCGDNRRADIIGAASAGIKPVLFTTELGCPYHNDSDVNPDFEFLQIKDWNELAEMI</sequence>
<dbReference type="InterPro" id="IPR023214">
    <property type="entry name" value="HAD_sf"/>
</dbReference>
<dbReference type="GO" id="GO:0046872">
    <property type="term" value="F:metal ion binding"/>
    <property type="evidence" value="ECO:0007669"/>
    <property type="project" value="UniProtKB-KW"/>
</dbReference>
<evidence type="ECO:0000256" key="3">
    <source>
        <dbReference type="ARBA" id="ARBA00022801"/>
    </source>
</evidence>
<keyword evidence="2" id="KW-0479">Metal-binding</keyword>
<dbReference type="GO" id="GO:0044281">
    <property type="term" value="P:small molecule metabolic process"/>
    <property type="evidence" value="ECO:0007669"/>
    <property type="project" value="UniProtKB-ARBA"/>
</dbReference>
<dbReference type="SFLD" id="SFLDG01129">
    <property type="entry name" value="C1.5:_HAD__Beta-PGM__Phosphata"/>
    <property type="match status" value="1"/>
</dbReference>
<comment type="cofactor">
    <cofactor evidence="1">
        <name>Mg(2+)</name>
        <dbReference type="ChEBI" id="CHEBI:18420"/>
    </cofactor>
</comment>
<dbReference type="InterPro" id="IPR041492">
    <property type="entry name" value="HAD_2"/>
</dbReference>